<evidence type="ECO:0000256" key="7">
    <source>
        <dbReference type="ARBA" id="ARBA00023136"/>
    </source>
</evidence>
<dbReference type="PRINTS" id="PR01035">
    <property type="entry name" value="TCRTETA"/>
</dbReference>
<feature type="transmembrane region" description="Helical" evidence="8">
    <location>
        <begin position="329"/>
        <end position="350"/>
    </location>
</feature>
<feature type="transmembrane region" description="Helical" evidence="8">
    <location>
        <begin position="168"/>
        <end position="188"/>
    </location>
</feature>
<proteinExistence type="inferred from homology"/>
<evidence type="ECO:0000313" key="11">
    <source>
        <dbReference type="Proteomes" id="UP000693952"/>
    </source>
</evidence>
<feature type="transmembrane region" description="Helical" evidence="8">
    <location>
        <begin position="111"/>
        <end position="129"/>
    </location>
</feature>
<feature type="transmembrane region" description="Helical" evidence="8">
    <location>
        <begin position="141"/>
        <end position="162"/>
    </location>
</feature>
<evidence type="ECO:0000256" key="8">
    <source>
        <dbReference type="SAM" id="Phobius"/>
    </source>
</evidence>
<dbReference type="SUPFAM" id="SSF103473">
    <property type="entry name" value="MFS general substrate transporter"/>
    <property type="match status" value="1"/>
</dbReference>
<dbReference type="PANTHER" id="PTHR42718">
    <property type="entry name" value="MAJOR FACILITATOR SUPERFAMILY MULTIDRUG TRANSPORTER MFSC"/>
    <property type="match status" value="1"/>
</dbReference>
<sequence length="510" mass="52978">MPSSSRPASAADRYWLLFAVCAAGLILPLEYTGPAMALPAIEQALGGSPTALAWVINAFALSFGSSVMLAGTLADRYGRKRIFSLGMASFTLFSLLIGFCRDVWMLDLLRGLQGIAAALAMAGGAAALAQAFEGRARTRAFSLLGSAFGIGLASGPVIAGALVQQVGWWAIFLLGAIIGAAVLIFGVPHMQETRDPEAQALDKLGGLTFSAFLVCLTFAIMQVPEDGLGSLPVLGLLGGAAACLWGFVRVEQRHRRPMLDLSLFGYRRFVGIQLLPVATAVCFIVLLILLPLRLIGIEGLGPWRAGAMMIALSAPMAIVPFAAGWLVRWYSAAGLACLGLVIAALGLFWLSLVPVGQPGAALLWPLLVIGIGTGLPWGLMDDLSVSVVPVERAGMATGIFTTMRACGEAICVAAGLALLKALLASELAGLAGHQDMGDVALGRVANALAMGDMQRVQALAERVSPAAMAQLYSQGFAHLLQILAGVTLAAALCCALALRQPRKVACPTGC</sequence>
<dbReference type="PROSITE" id="PS50850">
    <property type="entry name" value="MFS"/>
    <property type="match status" value="1"/>
</dbReference>
<keyword evidence="11" id="KW-1185">Reference proteome</keyword>
<comment type="similarity">
    <text evidence="3">Belongs to the major facilitator superfamily. TCR/Tet family.</text>
</comment>
<dbReference type="Gene3D" id="1.20.1250.20">
    <property type="entry name" value="MFS general substrate transporter like domains"/>
    <property type="match status" value="1"/>
</dbReference>
<dbReference type="PANTHER" id="PTHR42718:SF9">
    <property type="entry name" value="MAJOR FACILITATOR SUPERFAMILY MULTIDRUG TRANSPORTER MFSC"/>
    <property type="match status" value="1"/>
</dbReference>
<feature type="transmembrane region" description="Helical" evidence="8">
    <location>
        <begin position="401"/>
        <end position="423"/>
    </location>
</feature>
<feature type="transmembrane region" description="Helical" evidence="8">
    <location>
        <begin position="302"/>
        <end position="322"/>
    </location>
</feature>
<dbReference type="InterPro" id="IPR005829">
    <property type="entry name" value="Sugar_transporter_CS"/>
</dbReference>
<dbReference type="CDD" id="cd17321">
    <property type="entry name" value="MFS_MMR_MDR_like"/>
    <property type="match status" value="1"/>
</dbReference>
<keyword evidence="6 8" id="KW-1133">Transmembrane helix</keyword>
<gene>
    <name evidence="10" type="ORF">KSS89_15565</name>
</gene>
<dbReference type="InterPro" id="IPR036259">
    <property type="entry name" value="MFS_trans_sf"/>
</dbReference>
<feature type="transmembrane region" description="Helical" evidence="8">
    <location>
        <begin position="362"/>
        <end position="380"/>
    </location>
</feature>
<dbReference type="InterPro" id="IPR020846">
    <property type="entry name" value="MFS_dom"/>
</dbReference>
<feature type="transmembrane region" description="Helical" evidence="8">
    <location>
        <begin position="227"/>
        <end position="248"/>
    </location>
</feature>
<feature type="transmembrane region" description="Helical" evidence="8">
    <location>
        <begin position="82"/>
        <end position="99"/>
    </location>
</feature>
<dbReference type="Proteomes" id="UP000693952">
    <property type="component" value="Chromosome"/>
</dbReference>
<feature type="domain" description="Major facilitator superfamily (MFS) profile" evidence="9">
    <location>
        <begin position="16"/>
        <end position="502"/>
    </location>
</feature>
<comment type="subcellular location">
    <subcellularLocation>
        <location evidence="2">Membrane</location>
        <topology evidence="2">Multi-pass membrane protein</topology>
    </subcellularLocation>
</comment>
<evidence type="ECO:0000256" key="5">
    <source>
        <dbReference type="ARBA" id="ARBA00022692"/>
    </source>
</evidence>
<evidence type="ECO:0000313" key="10">
    <source>
        <dbReference type="EMBL" id="QXH43581.1"/>
    </source>
</evidence>
<keyword evidence="7 8" id="KW-0472">Membrane</keyword>
<feature type="transmembrane region" description="Helical" evidence="8">
    <location>
        <begin position="269"/>
        <end position="290"/>
    </location>
</feature>
<evidence type="ECO:0000256" key="3">
    <source>
        <dbReference type="ARBA" id="ARBA00007520"/>
    </source>
</evidence>
<dbReference type="RefSeq" id="WP_124346783.1">
    <property type="nucleotide sequence ID" value="NZ_CP027706.1"/>
</dbReference>
<feature type="transmembrane region" description="Helical" evidence="8">
    <location>
        <begin position="476"/>
        <end position="498"/>
    </location>
</feature>
<dbReference type="Gene3D" id="1.20.1720.10">
    <property type="entry name" value="Multidrug resistance protein D"/>
    <property type="match status" value="1"/>
</dbReference>
<keyword evidence="4" id="KW-0813">Transport</keyword>
<evidence type="ECO:0000256" key="1">
    <source>
        <dbReference type="ARBA" id="ARBA00003279"/>
    </source>
</evidence>
<comment type="function">
    <text evidence="1">Resistance to tetracycline by an active tetracycline efflux. This is an energy-dependent process that decreases the accumulation of the antibiotic in whole cells. This protein functions as a metal-tetracycline/H(+) antiporter.</text>
</comment>
<evidence type="ECO:0000256" key="2">
    <source>
        <dbReference type="ARBA" id="ARBA00004141"/>
    </source>
</evidence>
<name>A0ABX8MWG7_9PSED</name>
<protein>
    <submittedName>
        <fullName evidence="10">MFS transporter</fullName>
    </submittedName>
</protein>
<dbReference type="Pfam" id="PF07690">
    <property type="entry name" value="MFS_1"/>
    <property type="match status" value="1"/>
</dbReference>
<dbReference type="EMBL" id="CP077074">
    <property type="protein sequence ID" value="QXH43581.1"/>
    <property type="molecule type" value="Genomic_DNA"/>
</dbReference>
<keyword evidence="5 8" id="KW-0812">Transmembrane</keyword>
<evidence type="ECO:0000256" key="4">
    <source>
        <dbReference type="ARBA" id="ARBA00022448"/>
    </source>
</evidence>
<organism evidence="10 11">
    <name type="scientific">Pseudomonas sessilinigenes</name>
    <dbReference type="NCBI Taxonomy" id="658629"/>
    <lineage>
        <taxon>Bacteria</taxon>
        <taxon>Pseudomonadati</taxon>
        <taxon>Pseudomonadota</taxon>
        <taxon>Gammaproteobacteria</taxon>
        <taxon>Pseudomonadales</taxon>
        <taxon>Pseudomonadaceae</taxon>
        <taxon>Pseudomonas</taxon>
    </lineage>
</organism>
<dbReference type="PROSITE" id="PS00216">
    <property type="entry name" value="SUGAR_TRANSPORT_1"/>
    <property type="match status" value="1"/>
</dbReference>
<feature type="transmembrane region" description="Helical" evidence="8">
    <location>
        <begin position="200"/>
        <end position="221"/>
    </location>
</feature>
<reference evidence="10" key="1">
    <citation type="submission" date="2021-06" db="EMBL/GenBank/DDBJ databases">
        <title>Updating the genus Pseudomonas: Description of 43 new species and partition of the Pseudomonas putida group.</title>
        <authorList>
            <person name="Girard L."/>
            <person name="Lood C."/>
            <person name="Vandamme P."/>
            <person name="Rokni-Zadeh H."/>
            <person name="van Noort V."/>
            <person name="Hofte M."/>
            <person name="Lavigne R."/>
            <person name="De Mot R."/>
        </authorList>
    </citation>
    <scope>NUCLEOTIDE SEQUENCE</scope>
    <source>
        <strain evidence="10">CMR12a</strain>
    </source>
</reference>
<feature type="transmembrane region" description="Helical" evidence="8">
    <location>
        <begin position="53"/>
        <end position="70"/>
    </location>
</feature>
<dbReference type="InterPro" id="IPR011701">
    <property type="entry name" value="MFS"/>
</dbReference>
<evidence type="ECO:0000259" key="9">
    <source>
        <dbReference type="PROSITE" id="PS50850"/>
    </source>
</evidence>
<dbReference type="InterPro" id="IPR001958">
    <property type="entry name" value="Tet-R_TetA/multi-R_MdtG-like"/>
</dbReference>
<accession>A0ABX8MWG7</accession>
<evidence type="ECO:0000256" key="6">
    <source>
        <dbReference type="ARBA" id="ARBA00022989"/>
    </source>
</evidence>